<dbReference type="GeneID" id="58096759"/>
<dbReference type="PANTHER" id="PTHR48081">
    <property type="entry name" value="AB HYDROLASE SUPERFAMILY PROTEIN C4A8.06C"/>
    <property type="match status" value="1"/>
</dbReference>
<accession>A0A0M2P2N7</accession>
<evidence type="ECO:0000313" key="4">
    <source>
        <dbReference type="Proteomes" id="UP000034455"/>
    </source>
</evidence>
<dbReference type="Gene3D" id="3.40.50.1820">
    <property type="entry name" value="alpha/beta hydrolase"/>
    <property type="match status" value="1"/>
</dbReference>
<dbReference type="InterPro" id="IPR050300">
    <property type="entry name" value="GDXG_lipolytic_enzyme"/>
</dbReference>
<dbReference type="RefSeq" id="WP_019468874.1">
    <property type="nucleotide sequence ID" value="NZ_BKAS01000010.1"/>
</dbReference>
<evidence type="ECO:0000259" key="2">
    <source>
        <dbReference type="Pfam" id="PF07859"/>
    </source>
</evidence>
<proteinExistence type="predicted"/>
<comment type="caution">
    <text evidence="3">The sequence shown here is derived from an EMBL/GenBank/DDBJ whole genome shotgun (WGS) entry which is preliminary data.</text>
</comment>
<dbReference type="Pfam" id="PF07859">
    <property type="entry name" value="Abhydrolase_3"/>
    <property type="match status" value="1"/>
</dbReference>
<dbReference type="PANTHER" id="PTHR48081:SF8">
    <property type="entry name" value="ALPHA_BETA HYDROLASE FOLD-3 DOMAIN-CONTAINING PROTEIN-RELATED"/>
    <property type="match status" value="1"/>
</dbReference>
<evidence type="ECO:0000256" key="1">
    <source>
        <dbReference type="ARBA" id="ARBA00022801"/>
    </source>
</evidence>
<dbReference type="InterPro" id="IPR013094">
    <property type="entry name" value="AB_hydrolase_3"/>
</dbReference>
<feature type="domain" description="Alpha/beta hydrolase fold-3" evidence="2">
    <location>
        <begin position="78"/>
        <end position="279"/>
    </location>
</feature>
<dbReference type="Proteomes" id="UP000034455">
    <property type="component" value="Unassembled WGS sequence"/>
</dbReference>
<evidence type="ECO:0000313" key="3">
    <source>
        <dbReference type="EMBL" id="KKI65044.1"/>
    </source>
</evidence>
<dbReference type="AlphaFoldDB" id="A0A0M2P2N7"/>
<keyword evidence="1" id="KW-0378">Hydrolase</keyword>
<name>A0A0M2P2N7_STACC</name>
<protein>
    <submittedName>
        <fullName evidence="3">Putative esterase</fullName>
    </submittedName>
</protein>
<organism evidence="3 4">
    <name type="scientific">Staphylococcus cohnii subsp. cohnii</name>
    <dbReference type="NCBI Taxonomy" id="74704"/>
    <lineage>
        <taxon>Bacteria</taxon>
        <taxon>Bacillati</taxon>
        <taxon>Bacillota</taxon>
        <taxon>Bacilli</taxon>
        <taxon>Bacillales</taxon>
        <taxon>Staphylococcaceae</taxon>
        <taxon>Staphylococcus</taxon>
        <taxon>Staphylococcus cohnii species complex</taxon>
    </lineage>
</organism>
<dbReference type="GO" id="GO:0016787">
    <property type="term" value="F:hydrolase activity"/>
    <property type="evidence" value="ECO:0007669"/>
    <property type="project" value="UniProtKB-KW"/>
</dbReference>
<dbReference type="EMBL" id="LAKJ01000003">
    <property type="protein sequence ID" value="KKI65044.1"/>
    <property type="molecule type" value="Genomic_DNA"/>
</dbReference>
<sequence length="301" mass="35048">MKSRLTTKFVNKYLLPHRSIIFDDQQSFEKFLQKRLTMNEKKHKQPETLNVKSDLEKQMMDDMQVFRFRFRHSQQKKILYIHGGYNILQPSAFHWRFMDKLALSTLNEVVLPIYPKAPKYHVDDTYAAIHKVYQQLLTECSNEDIIVMGDGTGGALALSFVQQLKSNNQPLPAKLYLFSPMLDAQLDNENITDDLIDKDVIINIEGLQKIMKVWSGNLPLNDSRLSPINGELFGLPPIYIFGGGREIYLPDMKKLVYMLEDMRQPVQLYTFKKMVNAFALLPIRESHKVVKEIVNTIHDKR</sequence>
<dbReference type="InterPro" id="IPR029058">
    <property type="entry name" value="AB_hydrolase_fold"/>
</dbReference>
<dbReference type="PATRIC" id="fig|74704.6.peg.1730"/>
<gene>
    <name evidence="3" type="ORF">UF66_1687</name>
</gene>
<dbReference type="SUPFAM" id="SSF53474">
    <property type="entry name" value="alpha/beta-Hydrolases"/>
    <property type="match status" value="1"/>
</dbReference>
<reference evidence="3 4" key="1">
    <citation type="submission" date="2015-03" db="EMBL/GenBank/DDBJ databases">
        <title>Genome Assembly of Staphylococcus cohnii subsp. cohnii strain G22B2.</title>
        <authorList>
            <person name="Nair G."/>
            <person name="Kaur G."/>
            <person name="Khatri I."/>
            <person name="Singh N.K."/>
            <person name="Sathyabama S."/>
            <person name="Maurya S.K."/>
            <person name="Subramanian S."/>
            <person name="Agrewala J.N."/>
            <person name="Mayilraj S."/>
        </authorList>
    </citation>
    <scope>NUCLEOTIDE SEQUENCE [LARGE SCALE GENOMIC DNA]</scope>
    <source>
        <strain evidence="3 4">G22B2</strain>
    </source>
</reference>